<dbReference type="EMBL" id="QOIP01000008">
    <property type="protein sequence ID" value="RLU19854.1"/>
    <property type="molecule type" value="Genomic_DNA"/>
</dbReference>
<dbReference type="Proteomes" id="UP000279307">
    <property type="component" value="Chromosome 8"/>
</dbReference>
<dbReference type="AlphaFoldDB" id="A0A3L8DHD4"/>
<comment type="caution">
    <text evidence="1">The sequence shown here is derived from an EMBL/GenBank/DDBJ whole genome shotgun (WGS) entry which is preliminary data.</text>
</comment>
<name>A0A3L8DHD4_OOCBI</name>
<organism evidence="1 2">
    <name type="scientific">Ooceraea biroi</name>
    <name type="common">Clonal raider ant</name>
    <name type="synonym">Cerapachys biroi</name>
    <dbReference type="NCBI Taxonomy" id="2015173"/>
    <lineage>
        <taxon>Eukaryota</taxon>
        <taxon>Metazoa</taxon>
        <taxon>Ecdysozoa</taxon>
        <taxon>Arthropoda</taxon>
        <taxon>Hexapoda</taxon>
        <taxon>Insecta</taxon>
        <taxon>Pterygota</taxon>
        <taxon>Neoptera</taxon>
        <taxon>Endopterygota</taxon>
        <taxon>Hymenoptera</taxon>
        <taxon>Apocrita</taxon>
        <taxon>Aculeata</taxon>
        <taxon>Formicoidea</taxon>
        <taxon>Formicidae</taxon>
        <taxon>Dorylinae</taxon>
        <taxon>Ooceraea</taxon>
    </lineage>
</organism>
<reference evidence="1 2" key="1">
    <citation type="journal article" date="2018" name="Genome Res.">
        <title>The genomic architecture and molecular evolution of ant odorant receptors.</title>
        <authorList>
            <person name="McKenzie S.K."/>
            <person name="Kronauer D.J.C."/>
        </authorList>
    </citation>
    <scope>NUCLEOTIDE SEQUENCE [LARGE SCALE GENOMIC DNA]</scope>
    <source>
        <strain evidence="1">Clonal line C1</strain>
    </source>
</reference>
<evidence type="ECO:0000313" key="2">
    <source>
        <dbReference type="Proteomes" id="UP000279307"/>
    </source>
</evidence>
<sequence length="146" mass="16103">MNRPIHDFWEEGGYERRKEGNKIVAYCLICKKTLSNSAKTRLQTHRNVCRNETDWSSSASQNLQLVEKSISTDDNGNVIELENIQSASIAVDAATSSSDQRISEAKVIAIGAPDSSEVPILPFDFDNSTVAHQNFSDAVSTFILPV</sequence>
<protein>
    <submittedName>
        <fullName evidence="1">Uncharacterized protein</fullName>
    </submittedName>
</protein>
<accession>A0A3L8DHD4</accession>
<evidence type="ECO:0000313" key="1">
    <source>
        <dbReference type="EMBL" id="RLU19854.1"/>
    </source>
</evidence>
<proteinExistence type="predicted"/>
<gene>
    <name evidence="1" type="ORF">DMN91_008413</name>
</gene>